<sequence>LRLPWQQLPSSSSEEAKVPVGKTPGRGFKGPRMGQRLPSIVVEPSEAGAVESGELRWPPEGAPEGVRPEPAPSTSSPTSPAGACPALACFLADLSEIHHPSTWRPLCFCSLLTASAGSTRERPRRHWQQVCQL</sequence>
<evidence type="ECO:0000313" key="3">
    <source>
        <dbReference type="Ensembl" id="ENSBMSP00010013657.1"/>
    </source>
</evidence>
<reference evidence="3" key="1">
    <citation type="submission" date="2023-09" db="UniProtKB">
        <authorList>
            <consortium name="Ensembl"/>
        </authorList>
    </citation>
    <scope>IDENTIFICATION</scope>
</reference>
<accession>A0A8C0D007</accession>
<evidence type="ECO:0000256" key="1">
    <source>
        <dbReference type="SAM" id="MobiDB-lite"/>
    </source>
</evidence>
<protein>
    <recommendedName>
        <fullName evidence="2">LBH domain-containing protein</fullName>
    </recommendedName>
</protein>
<feature type="region of interest" description="Disordered" evidence="1">
    <location>
        <begin position="1"/>
        <end position="79"/>
    </location>
</feature>
<dbReference type="GeneTree" id="ENSGT00610000087423"/>
<organism evidence="3">
    <name type="scientific">Balaenoptera musculus</name>
    <name type="common">Blue whale</name>
    <dbReference type="NCBI Taxonomy" id="9771"/>
    <lineage>
        <taxon>Eukaryota</taxon>
        <taxon>Metazoa</taxon>
        <taxon>Chordata</taxon>
        <taxon>Craniata</taxon>
        <taxon>Vertebrata</taxon>
        <taxon>Euteleostomi</taxon>
        <taxon>Mammalia</taxon>
        <taxon>Eutheria</taxon>
        <taxon>Laurasiatheria</taxon>
        <taxon>Artiodactyla</taxon>
        <taxon>Whippomorpha</taxon>
        <taxon>Cetacea</taxon>
        <taxon>Mysticeti</taxon>
        <taxon>Balaenopteridae</taxon>
        <taxon>Balaenoptera</taxon>
    </lineage>
</organism>
<evidence type="ECO:0000259" key="2">
    <source>
        <dbReference type="Pfam" id="PF15317"/>
    </source>
</evidence>
<dbReference type="PANTHER" id="PTHR14987:SF3">
    <property type="entry name" value="LBH DOMAIN-CONTAINING PROTEIN 2"/>
    <property type="match status" value="1"/>
</dbReference>
<dbReference type="Ensembl" id="ENSBMST00010015155.1">
    <property type="protein sequence ID" value="ENSBMSP00010013657.1"/>
    <property type="gene ID" value="ENSBMSG00010009989.1"/>
</dbReference>
<dbReference type="Pfam" id="PF15317">
    <property type="entry name" value="Lbh"/>
    <property type="match status" value="1"/>
</dbReference>
<dbReference type="PANTHER" id="PTHR14987">
    <property type="entry name" value="PROTEIN LBH-RELATED"/>
    <property type="match status" value="1"/>
</dbReference>
<dbReference type="InterPro" id="IPR042945">
    <property type="entry name" value="LBH_dom_prot"/>
</dbReference>
<dbReference type="AlphaFoldDB" id="A0A8C0D007"/>
<feature type="domain" description="LBH" evidence="2">
    <location>
        <begin position="35"/>
        <end position="60"/>
    </location>
</feature>
<proteinExistence type="predicted"/>
<name>A0A8C0D007_BALMU</name>
<dbReference type="InterPro" id="IPR038990">
    <property type="entry name" value="LBH_dom"/>
</dbReference>